<dbReference type="Proteomes" id="UP000264753">
    <property type="component" value="Unassembled WGS sequence"/>
</dbReference>
<evidence type="ECO:0000313" key="2">
    <source>
        <dbReference type="EMBL" id="HBU96434.1"/>
    </source>
</evidence>
<evidence type="ECO:0000313" key="3">
    <source>
        <dbReference type="EMBL" id="HCW67776.1"/>
    </source>
</evidence>
<keyword evidence="1" id="KW-0812">Transmembrane</keyword>
<dbReference type="RefSeq" id="WP_276650731.1">
    <property type="nucleotide sequence ID" value="NZ_DOOG01000007.1"/>
</dbReference>
<feature type="transmembrane region" description="Helical" evidence="1">
    <location>
        <begin position="68"/>
        <end position="89"/>
    </location>
</feature>
<dbReference type="Pfam" id="PF11335">
    <property type="entry name" value="DUF3137"/>
    <property type="match status" value="1"/>
</dbReference>
<protein>
    <recommendedName>
        <fullName evidence="6">DUF3137 domain-containing protein</fullName>
    </recommendedName>
</protein>
<reference evidence="4 5" key="1">
    <citation type="journal article" date="2018" name="Nat. Biotechnol.">
        <title>A standardized bacterial taxonomy based on genome phylogeny substantially revises the tree of life.</title>
        <authorList>
            <person name="Parks D.H."/>
            <person name="Chuvochina M."/>
            <person name="Waite D.W."/>
            <person name="Rinke C."/>
            <person name="Skarshewski A."/>
            <person name="Chaumeil P.A."/>
            <person name="Hugenholtz P."/>
        </authorList>
    </citation>
    <scope>NUCLEOTIDE SEQUENCE [LARGE SCALE GENOMIC DNA]</scope>
    <source>
        <strain evidence="2">UBA8707</strain>
        <strain evidence="3">UBA9881</strain>
    </source>
</reference>
<evidence type="ECO:0000256" key="1">
    <source>
        <dbReference type="SAM" id="Phobius"/>
    </source>
</evidence>
<dbReference type="Proteomes" id="UP000264179">
    <property type="component" value="Unassembled WGS sequence"/>
</dbReference>
<comment type="caution">
    <text evidence="2">The sequence shown here is derived from an EMBL/GenBank/DDBJ whole genome shotgun (WGS) entry which is preliminary data.</text>
</comment>
<accession>A0A358HNU3</accession>
<proteinExistence type="predicted"/>
<feature type="transmembrane region" description="Helical" evidence="1">
    <location>
        <begin position="95"/>
        <end position="113"/>
    </location>
</feature>
<dbReference type="InterPro" id="IPR021484">
    <property type="entry name" value="DUF3137"/>
</dbReference>
<dbReference type="EMBL" id="DPOP01000092">
    <property type="protein sequence ID" value="HCW67776.1"/>
    <property type="molecule type" value="Genomic_DNA"/>
</dbReference>
<gene>
    <name evidence="2" type="ORF">DEF21_00835</name>
    <name evidence="3" type="ORF">DHR80_11345</name>
</gene>
<dbReference type="AlphaFoldDB" id="A0A358HNU3"/>
<evidence type="ECO:0000313" key="5">
    <source>
        <dbReference type="Proteomes" id="UP000264753"/>
    </source>
</evidence>
<dbReference type="EMBL" id="DOOG01000007">
    <property type="protein sequence ID" value="HBU96434.1"/>
    <property type="molecule type" value="Genomic_DNA"/>
</dbReference>
<organism evidence="2 5">
    <name type="scientific">Thalassospira lucentensis</name>
    <dbReference type="NCBI Taxonomy" id="168935"/>
    <lineage>
        <taxon>Bacteria</taxon>
        <taxon>Pseudomonadati</taxon>
        <taxon>Pseudomonadota</taxon>
        <taxon>Alphaproteobacteria</taxon>
        <taxon>Rhodospirillales</taxon>
        <taxon>Thalassospiraceae</taxon>
        <taxon>Thalassospira</taxon>
    </lineage>
</organism>
<keyword evidence="1" id="KW-0472">Membrane</keyword>
<evidence type="ECO:0000313" key="4">
    <source>
        <dbReference type="Proteomes" id="UP000264179"/>
    </source>
</evidence>
<keyword evidence="1" id="KW-1133">Transmembrane helix</keyword>
<name>A0A358HNU3_9PROT</name>
<evidence type="ECO:0008006" key="6">
    <source>
        <dbReference type="Google" id="ProtNLM"/>
    </source>
</evidence>
<sequence>MSLLNTFYQAKEAVKQLSNGTAYRKPETNAKLSDVARAKIENDLLPLLEPIEQFRLEKLESKKQRKKWFFLIGWLFYGPSIAFDISMLMDGEPTFITLFVLGALGAWIFYPEFQYRRHYKQKLIPILVRAFGEYKYQNDGCINLDAVKAFDILPSYSSKSSEDYIQGEVDGVKFEFCELKLERRRSNNKSNINVHRGGALIVTMPFQFTGHTVVKTDHGKLGNFLSSLSASSRIALENPEFEDRYEVFGSDQQYARYLLSPALMERIIALDDLFRARAKGSGLTCEFRDDKALFMLSYFGDLLNVGDIEVSAYDLDKMPLLEQELAMIIGIIEQLKFDSLAARNVASASFADRG</sequence>